<evidence type="ECO:0000313" key="2">
    <source>
        <dbReference type="EMBL" id="CEM07655.1"/>
    </source>
</evidence>
<protein>
    <submittedName>
        <fullName evidence="2">Uncharacterized protein</fullName>
    </submittedName>
</protein>
<feature type="compositionally biased region" description="Basic and acidic residues" evidence="1">
    <location>
        <begin position="615"/>
        <end position="638"/>
    </location>
</feature>
<dbReference type="AlphaFoldDB" id="A0A0G4F5L8"/>
<accession>A0A0G4F5L8</accession>
<feature type="compositionally biased region" description="Basic and acidic residues" evidence="1">
    <location>
        <begin position="38"/>
        <end position="66"/>
    </location>
</feature>
<feature type="compositionally biased region" description="Basic and acidic residues" evidence="1">
    <location>
        <begin position="231"/>
        <end position="252"/>
    </location>
</feature>
<feature type="compositionally biased region" description="Polar residues" evidence="1">
    <location>
        <begin position="555"/>
        <end position="569"/>
    </location>
</feature>
<dbReference type="VEuPathDB" id="CryptoDB:Cvel_15283"/>
<feature type="compositionally biased region" description="Basic and acidic residues" evidence="1">
    <location>
        <begin position="667"/>
        <end position="694"/>
    </location>
</feature>
<feature type="compositionally biased region" description="Basic and acidic residues" evidence="1">
    <location>
        <begin position="354"/>
        <end position="387"/>
    </location>
</feature>
<feature type="compositionally biased region" description="Acidic residues" evidence="1">
    <location>
        <begin position="14"/>
        <end position="27"/>
    </location>
</feature>
<feature type="compositionally biased region" description="Acidic residues" evidence="1">
    <location>
        <begin position="142"/>
        <end position="152"/>
    </location>
</feature>
<feature type="compositionally biased region" description="Basic and acidic residues" evidence="1">
    <location>
        <begin position="483"/>
        <end position="507"/>
    </location>
</feature>
<reference evidence="2" key="1">
    <citation type="submission" date="2014-11" db="EMBL/GenBank/DDBJ databases">
        <authorList>
            <person name="Otto D Thomas"/>
            <person name="Naeem Raeece"/>
        </authorList>
    </citation>
    <scope>NUCLEOTIDE SEQUENCE</scope>
</reference>
<feature type="compositionally biased region" description="Acidic residues" evidence="1">
    <location>
        <begin position="388"/>
        <end position="397"/>
    </location>
</feature>
<feature type="compositionally biased region" description="Basic and acidic residues" evidence="1">
    <location>
        <begin position="153"/>
        <end position="205"/>
    </location>
</feature>
<feature type="compositionally biased region" description="Pro residues" evidence="1">
    <location>
        <begin position="67"/>
        <end position="77"/>
    </location>
</feature>
<sequence length="896" mass="96885">MSSGREDDEKVSEVSEEVPDEVDEDLSPSEPGGGGDVLSERDDLDWTTKTEEEEEAKLKETEKESHPPPAEPSPSPAPIEETHRPTPQPPSNLPGPSHVPSDPKGNDSPRPSTSNAQEERMERTQSDDDIEELRKQWYAENDNQEEVESGQAEEEKEKDTEKADEKKASEAAQTEDPKGRDKGGERDLPKPAETDAEDTKKKEDTPSPPSPARSVATPEEDKKAVSTTQDAEERKLTEREDERPAAPAKEELSEPLPFPPQKSDSPSAGKESEREAHLQSPEKDEQGKTNVEESQNSPTESPLPNARHAETPPSERVQKDPHPSDKQDSEIKKNLADEQGGQKEFAPSASSKDNVADDATKQEKEKRLPSDLPKAEGHDGTEATEKDSLDEEIEEDVPVPSNAGDAEVAERDLPEGRVAEGKETTEVPKEPVKNESGVETPEEEKKTGGVSADKKDNVERNSEPIDQVKEAPKQTDTPGAASAKREEKQEEEKEGEKRPAHVSRERSLSALEAELTQEEEKAEGKGIKDQGKELSTEKDEETLPLKDSGDPTPAPLSSKTPEVSDSTDGVAQPTPPPETSSGKPPLLASHAPLARLGQRQQAGGRASDPPADPSEAVREREKERERAIRVEKEREMEKAVNGAVNLFAKIRPDGRAANGSTGPTKLKALDSRANKSLELMKSEREAAKAKTKELEENEDDNKDKDTPLDALNSSVRRLSFGKSTQAEGVSVHGQNEPASPSVSSRGKKEQDSRAAAVAKSVSAADAIFLQLNPRDVLPPFAVGPGVSASGSANFDKAIREAARLPLEASAELVRVLVQTDADTLVGSAERSAAYAQAKRGDVGRQGGGTGARTEFGEGQAGLIRVFQVLLAKFAKGHATLRQRVQGGREKLQSVQV</sequence>
<evidence type="ECO:0000256" key="1">
    <source>
        <dbReference type="SAM" id="MobiDB-lite"/>
    </source>
</evidence>
<gene>
    <name evidence="2" type="ORF">Cvel_15283</name>
</gene>
<organism evidence="2">
    <name type="scientific">Chromera velia CCMP2878</name>
    <dbReference type="NCBI Taxonomy" id="1169474"/>
    <lineage>
        <taxon>Eukaryota</taxon>
        <taxon>Sar</taxon>
        <taxon>Alveolata</taxon>
        <taxon>Colpodellida</taxon>
        <taxon>Chromeraceae</taxon>
        <taxon>Chromera</taxon>
    </lineage>
</organism>
<feature type="compositionally biased region" description="Basic and acidic residues" evidence="1">
    <location>
        <begin position="408"/>
        <end position="433"/>
    </location>
</feature>
<feature type="compositionally biased region" description="Basic and acidic residues" evidence="1">
    <location>
        <begin position="316"/>
        <end position="336"/>
    </location>
</feature>
<feature type="compositionally biased region" description="Polar residues" evidence="1">
    <location>
        <begin position="711"/>
        <end position="744"/>
    </location>
</feature>
<dbReference type="EMBL" id="CDMZ01000135">
    <property type="protein sequence ID" value="CEM07655.1"/>
    <property type="molecule type" value="Genomic_DNA"/>
</dbReference>
<feature type="compositionally biased region" description="Polar residues" evidence="1">
    <location>
        <begin position="292"/>
        <end position="302"/>
    </location>
</feature>
<feature type="region of interest" description="Disordered" evidence="1">
    <location>
        <begin position="1"/>
        <end position="754"/>
    </location>
</feature>
<feature type="compositionally biased region" description="Basic and acidic residues" evidence="1">
    <location>
        <begin position="1"/>
        <end position="13"/>
    </location>
</feature>
<feature type="compositionally biased region" description="Basic and acidic residues" evidence="1">
    <location>
        <begin position="117"/>
        <end position="137"/>
    </location>
</feature>
<feature type="compositionally biased region" description="Basic and acidic residues" evidence="1">
    <location>
        <begin position="443"/>
        <end position="473"/>
    </location>
</feature>
<feature type="compositionally biased region" description="Basic and acidic residues" evidence="1">
    <location>
        <begin position="270"/>
        <end position="291"/>
    </location>
</feature>
<name>A0A0G4F5L8_9ALVE</name>
<proteinExistence type="predicted"/>
<feature type="compositionally biased region" description="Basic and acidic residues" evidence="1">
    <location>
        <begin position="518"/>
        <end position="549"/>
    </location>
</feature>